<reference evidence="2" key="1">
    <citation type="journal article" date="2020" name="Nature">
        <title>Giant virus diversity and host interactions through global metagenomics.</title>
        <authorList>
            <person name="Schulz F."/>
            <person name="Roux S."/>
            <person name="Paez-Espino D."/>
            <person name="Jungbluth S."/>
            <person name="Walsh D.A."/>
            <person name="Denef V.J."/>
            <person name="McMahon K.D."/>
            <person name="Konstantinidis K.T."/>
            <person name="Eloe-Fadrosh E.A."/>
            <person name="Kyrpides N.C."/>
            <person name="Woyke T."/>
        </authorList>
    </citation>
    <scope>NUCLEOTIDE SEQUENCE</scope>
    <source>
        <strain evidence="2">GVMAG-M-3300021473-15</strain>
    </source>
</reference>
<dbReference type="GO" id="GO:0006310">
    <property type="term" value="P:DNA recombination"/>
    <property type="evidence" value="ECO:0007669"/>
    <property type="project" value="UniProtKB-KW"/>
</dbReference>
<evidence type="ECO:0008006" key="3">
    <source>
        <dbReference type="Google" id="ProtNLM"/>
    </source>
</evidence>
<sequence length="316" mass="36970">MCATEHVLLSELETLFILNALTSKLSSVTLKNYKNELVNLIHRFPSQHASLKSYITLQQRDIFKYLETTYSSLQSRSNKIYAIMKICHWLTISDENECYQRYKTYAFELKKNKAIQDSRQVSSKLQHASSTATEWERIQQIFTDIYKNTQESWMKRLVCCTFLVFTRRTRDFTHMVLEDDGKSNALVFNAIDPKFIIRVWKKGKNQSKCPNEQHLAITLNSDLYRLIEQYLQSIPPPIYFLQMKHDQPATWTAISKLFERIGTHHGIKCSIRGLRHSTATSLNTKKGTLKEYMDLAQTMGTSMNMLQKHYIEEKNA</sequence>
<evidence type="ECO:0000313" key="2">
    <source>
        <dbReference type="EMBL" id="QHT06784.1"/>
    </source>
</evidence>
<dbReference type="AlphaFoldDB" id="A0A6C0CSV8"/>
<dbReference type="EMBL" id="MN739475">
    <property type="protein sequence ID" value="QHT06784.1"/>
    <property type="molecule type" value="Genomic_DNA"/>
</dbReference>
<organism evidence="2">
    <name type="scientific">viral metagenome</name>
    <dbReference type="NCBI Taxonomy" id="1070528"/>
    <lineage>
        <taxon>unclassified sequences</taxon>
        <taxon>metagenomes</taxon>
        <taxon>organismal metagenomes</taxon>
    </lineage>
</organism>
<dbReference type="InterPro" id="IPR011010">
    <property type="entry name" value="DNA_brk_join_enz"/>
</dbReference>
<dbReference type="GO" id="GO:0003677">
    <property type="term" value="F:DNA binding"/>
    <property type="evidence" value="ECO:0007669"/>
    <property type="project" value="InterPro"/>
</dbReference>
<name>A0A6C0CSV8_9ZZZZ</name>
<protein>
    <recommendedName>
        <fullName evidence="3">Tyr recombinase domain-containing protein</fullName>
    </recommendedName>
</protein>
<proteinExistence type="predicted"/>
<accession>A0A6C0CSV8</accession>
<dbReference type="InterPro" id="IPR013762">
    <property type="entry name" value="Integrase-like_cat_sf"/>
</dbReference>
<dbReference type="GO" id="GO:0015074">
    <property type="term" value="P:DNA integration"/>
    <property type="evidence" value="ECO:0007669"/>
    <property type="project" value="InterPro"/>
</dbReference>
<dbReference type="SUPFAM" id="SSF56349">
    <property type="entry name" value="DNA breaking-rejoining enzymes"/>
    <property type="match status" value="1"/>
</dbReference>
<dbReference type="Gene3D" id="1.10.443.10">
    <property type="entry name" value="Intergrase catalytic core"/>
    <property type="match status" value="1"/>
</dbReference>
<keyword evidence="1" id="KW-0233">DNA recombination</keyword>
<evidence type="ECO:0000256" key="1">
    <source>
        <dbReference type="ARBA" id="ARBA00023172"/>
    </source>
</evidence>